<evidence type="ECO:0000256" key="3">
    <source>
        <dbReference type="ARBA" id="ARBA00022679"/>
    </source>
</evidence>
<sequence>MSARDPDHRRDGPTVAALVVTYFPDIDLPARLERLLAQVDRLVVVDNGSDPVCLAWKGGFASRRGVTILENGRNLGIAEALNRGMKLLAEEGHDWVLTMDQDSMIEEGSVAALLRTLSMDADPDRVAMVGSNRQDEGSDLAPHRWLRPKKRPPFFERVPCERIEANGVTLVITSGTLTSVKAFQALGPFKTEFFIDLVDFEYCLRARQAGYRILVSPEARMSHRIGAKRQSAIAAVTLSPMHHGPLRKYYMFRNGVHVMRAYGAAFPHWLVYQLLAMSEIIIGVFLFEDRKASKLRACLAGLWDGLLGRKGPAQRAF</sequence>
<organism evidence="6 7">
    <name type="scientific">Hypericibacter terrae</name>
    <dbReference type="NCBI Taxonomy" id="2602015"/>
    <lineage>
        <taxon>Bacteria</taxon>
        <taxon>Pseudomonadati</taxon>
        <taxon>Pseudomonadota</taxon>
        <taxon>Alphaproteobacteria</taxon>
        <taxon>Rhodospirillales</taxon>
        <taxon>Dongiaceae</taxon>
        <taxon>Hypericibacter</taxon>
    </lineage>
</organism>
<dbReference type="PANTHER" id="PTHR43179:SF12">
    <property type="entry name" value="GALACTOFURANOSYLTRANSFERASE GLFT2"/>
    <property type="match status" value="1"/>
</dbReference>
<dbReference type="PANTHER" id="PTHR43179">
    <property type="entry name" value="RHAMNOSYLTRANSFERASE WBBL"/>
    <property type="match status" value="1"/>
</dbReference>
<dbReference type="Proteomes" id="UP000326202">
    <property type="component" value="Chromosome"/>
</dbReference>
<protein>
    <submittedName>
        <fullName evidence="6">Glycosyl transferase</fullName>
    </submittedName>
</protein>
<dbReference type="OrthoDB" id="9771846at2"/>
<dbReference type="EMBL" id="CP042906">
    <property type="protein sequence ID" value="QEX15790.1"/>
    <property type="molecule type" value="Genomic_DNA"/>
</dbReference>
<dbReference type="RefSeq" id="WP_151176212.1">
    <property type="nucleotide sequence ID" value="NZ_CP042906.1"/>
</dbReference>
<dbReference type="CDD" id="cd02526">
    <property type="entry name" value="GT2_RfbF_like"/>
    <property type="match status" value="1"/>
</dbReference>
<name>A0A5J6MHM7_9PROT</name>
<evidence type="ECO:0000256" key="1">
    <source>
        <dbReference type="ARBA" id="ARBA00006739"/>
    </source>
</evidence>
<dbReference type="InterPro" id="IPR001173">
    <property type="entry name" value="Glyco_trans_2-like"/>
</dbReference>
<dbReference type="Pfam" id="PF00535">
    <property type="entry name" value="Glycos_transf_2"/>
    <property type="match status" value="1"/>
</dbReference>
<keyword evidence="3 6" id="KW-0808">Transferase</keyword>
<dbReference type="InterPro" id="IPR029044">
    <property type="entry name" value="Nucleotide-diphossugar_trans"/>
</dbReference>
<evidence type="ECO:0000313" key="6">
    <source>
        <dbReference type="EMBL" id="QEX15790.1"/>
    </source>
</evidence>
<keyword evidence="4" id="KW-0812">Transmembrane</keyword>
<evidence type="ECO:0000313" key="7">
    <source>
        <dbReference type="Proteomes" id="UP000326202"/>
    </source>
</evidence>
<keyword evidence="4" id="KW-1133">Transmembrane helix</keyword>
<dbReference type="SUPFAM" id="SSF53448">
    <property type="entry name" value="Nucleotide-diphospho-sugar transferases"/>
    <property type="match status" value="1"/>
</dbReference>
<dbReference type="AlphaFoldDB" id="A0A5J6MHM7"/>
<gene>
    <name evidence="6" type="ORF">FRZ44_10770</name>
</gene>
<reference evidence="6 7" key="1">
    <citation type="submission" date="2019-08" db="EMBL/GenBank/DDBJ databases">
        <title>Hyperibacter terrae gen. nov., sp. nov. and Hyperibacter viscosus sp. nov., two new members in the family Rhodospirillaceae isolated from the rhizosphere of Hypericum perforatum.</title>
        <authorList>
            <person name="Noviana Z."/>
        </authorList>
    </citation>
    <scope>NUCLEOTIDE SEQUENCE [LARGE SCALE GENOMIC DNA]</scope>
    <source>
        <strain evidence="6 7">R5913</strain>
    </source>
</reference>
<accession>A0A5J6MHM7</accession>
<comment type="similarity">
    <text evidence="1">Belongs to the glycosyltransferase 2 family.</text>
</comment>
<evidence type="ECO:0000256" key="2">
    <source>
        <dbReference type="ARBA" id="ARBA00022676"/>
    </source>
</evidence>
<keyword evidence="7" id="KW-1185">Reference proteome</keyword>
<dbReference type="Gene3D" id="3.90.550.10">
    <property type="entry name" value="Spore Coat Polysaccharide Biosynthesis Protein SpsA, Chain A"/>
    <property type="match status" value="1"/>
</dbReference>
<feature type="domain" description="Glycosyltransferase 2-like" evidence="5">
    <location>
        <begin position="28"/>
        <end position="184"/>
    </location>
</feature>
<dbReference type="KEGG" id="htq:FRZ44_10770"/>
<proteinExistence type="inferred from homology"/>
<evidence type="ECO:0000256" key="4">
    <source>
        <dbReference type="SAM" id="Phobius"/>
    </source>
</evidence>
<feature type="transmembrane region" description="Helical" evidence="4">
    <location>
        <begin position="269"/>
        <end position="287"/>
    </location>
</feature>
<evidence type="ECO:0000259" key="5">
    <source>
        <dbReference type="Pfam" id="PF00535"/>
    </source>
</evidence>
<keyword evidence="2" id="KW-0328">Glycosyltransferase</keyword>
<dbReference type="GO" id="GO:0016757">
    <property type="term" value="F:glycosyltransferase activity"/>
    <property type="evidence" value="ECO:0007669"/>
    <property type="project" value="UniProtKB-KW"/>
</dbReference>
<keyword evidence="4" id="KW-0472">Membrane</keyword>